<dbReference type="RefSeq" id="WP_379727148.1">
    <property type="nucleotide sequence ID" value="NZ_JBHRYJ010000002.1"/>
</dbReference>
<dbReference type="PANTHER" id="PTHR22939:SF129">
    <property type="entry name" value="SERINE PROTEASE HTRA2, MITOCHONDRIAL"/>
    <property type="match status" value="1"/>
</dbReference>
<dbReference type="EMBL" id="JBHRYJ010000002">
    <property type="protein sequence ID" value="MFC3676469.1"/>
    <property type="molecule type" value="Genomic_DNA"/>
</dbReference>
<proteinExistence type="predicted"/>
<dbReference type="PRINTS" id="PR00834">
    <property type="entry name" value="PROTEASES2C"/>
</dbReference>
<dbReference type="Pfam" id="PF13365">
    <property type="entry name" value="Trypsin_2"/>
    <property type="match status" value="1"/>
</dbReference>
<dbReference type="InterPro" id="IPR009003">
    <property type="entry name" value="Peptidase_S1_PA"/>
</dbReference>
<dbReference type="InterPro" id="IPR043504">
    <property type="entry name" value="Peptidase_S1_PA_chymotrypsin"/>
</dbReference>
<dbReference type="PANTHER" id="PTHR22939">
    <property type="entry name" value="SERINE PROTEASE FAMILY S1C HTRA-RELATED"/>
    <property type="match status" value="1"/>
</dbReference>
<accession>A0ABV7VG24</accession>
<feature type="region of interest" description="Disordered" evidence="1">
    <location>
        <begin position="32"/>
        <end position="52"/>
    </location>
</feature>
<feature type="chain" id="PRO_5045258839" evidence="2">
    <location>
        <begin position="22"/>
        <end position="461"/>
    </location>
</feature>
<gene>
    <name evidence="3" type="ORF">ACFOOQ_13005</name>
</gene>
<evidence type="ECO:0000313" key="3">
    <source>
        <dbReference type="EMBL" id="MFC3676469.1"/>
    </source>
</evidence>
<evidence type="ECO:0000313" key="4">
    <source>
        <dbReference type="Proteomes" id="UP001595711"/>
    </source>
</evidence>
<keyword evidence="4" id="KW-1185">Reference proteome</keyword>
<sequence>MRQYLAVWVMAAMAAMATMVASCGGPLGAPPEISARPVTRPDGTVVQPSGPGSLFAESDMRPIGFSRVQTTIPRGAVIGETHYRPLTCEVGTSLHYDNDRRLLNPTAYSDIFHTIFKEYGYRVVGEPNALFEERNAAKPDFLAGASITKVSGDLCQYVQTTNLSGTVRITVNWQIYDPVRRQVVWRRDIDGEFATNQRLIGDYTIFVQHAFADTVNRLAADPELRQLLSRRPELAAAPAAVVARHPLLRLPLSQLPIDRQGDAIRAATVLIEVGAGGHGSGFLVSESGLLVTNAHVVGGQHFVRVRLLSGRAVVGEVLQVDEQRDVALVKLEGGGYPALPVRETPVRVAEEVYAVGAPRMKELGWTVTRGVVSSYRQAMPPEQLDYIQADVSVHGGNSGGPLLDRTGNVVGICAAGIGMGETKTNAGLNLFIPILDGLGRLGFDLGPGPAAATAQSAGRQR</sequence>
<dbReference type="PROSITE" id="PS51257">
    <property type="entry name" value="PROKAR_LIPOPROTEIN"/>
    <property type="match status" value="1"/>
</dbReference>
<dbReference type="InterPro" id="IPR001940">
    <property type="entry name" value="Peptidase_S1C"/>
</dbReference>
<evidence type="ECO:0000256" key="1">
    <source>
        <dbReference type="SAM" id="MobiDB-lite"/>
    </source>
</evidence>
<comment type="caution">
    <text evidence="3">The sequence shown here is derived from an EMBL/GenBank/DDBJ whole genome shotgun (WGS) entry which is preliminary data.</text>
</comment>
<dbReference type="Gene3D" id="2.40.10.10">
    <property type="entry name" value="Trypsin-like serine proteases"/>
    <property type="match status" value="2"/>
</dbReference>
<organism evidence="3 4">
    <name type="scientific">Ferrovibrio xuzhouensis</name>
    <dbReference type="NCBI Taxonomy" id="1576914"/>
    <lineage>
        <taxon>Bacteria</taxon>
        <taxon>Pseudomonadati</taxon>
        <taxon>Pseudomonadota</taxon>
        <taxon>Alphaproteobacteria</taxon>
        <taxon>Rhodospirillales</taxon>
        <taxon>Rhodospirillaceae</taxon>
        <taxon>Ferrovibrio</taxon>
    </lineage>
</organism>
<keyword evidence="2" id="KW-0732">Signal</keyword>
<dbReference type="Proteomes" id="UP001595711">
    <property type="component" value="Unassembled WGS sequence"/>
</dbReference>
<name>A0ABV7VG24_9PROT</name>
<reference evidence="4" key="1">
    <citation type="journal article" date="2019" name="Int. J. Syst. Evol. Microbiol.">
        <title>The Global Catalogue of Microorganisms (GCM) 10K type strain sequencing project: providing services to taxonomists for standard genome sequencing and annotation.</title>
        <authorList>
            <consortium name="The Broad Institute Genomics Platform"/>
            <consortium name="The Broad Institute Genome Sequencing Center for Infectious Disease"/>
            <person name="Wu L."/>
            <person name="Ma J."/>
        </authorList>
    </citation>
    <scope>NUCLEOTIDE SEQUENCE [LARGE SCALE GENOMIC DNA]</scope>
    <source>
        <strain evidence="4">KCTC 42182</strain>
    </source>
</reference>
<protein>
    <submittedName>
        <fullName evidence="3">Trypsin-like peptidase domain-containing protein</fullName>
    </submittedName>
</protein>
<feature type="signal peptide" evidence="2">
    <location>
        <begin position="1"/>
        <end position="21"/>
    </location>
</feature>
<dbReference type="SUPFAM" id="SSF50494">
    <property type="entry name" value="Trypsin-like serine proteases"/>
    <property type="match status" value="1"/>
</dbReference>
<evidence type="ECO:0000256" key="2">
    <source>
        <dbReference type="SAM" id="SignalP"/>
    </source>
</evidence>